<reference evidence="1" key="1">
    <citation type="submission" date="2019-06" db="EMBL/GenBank/DDBJ databases">
        <authorList>
            <person name="Deangelis K."/>
            <person name="Huntemann M."/>
            <person name="Clum A."/>
            <person name="Pillay M."/>
            <person name="Palaniappan K."/>
            <person name="Varghese N."/>
            <person name="Mikhailova N."/>
            <person name="Stamatis D."/>
            <person name="Reddy T."/>
            <person name="Daum C."/>
            <person name="Shapiro N."/>
            <person name="Ivanova N."/>
            <person name="Kyrpides N."/>
            <person name="Woyke T."/>
        </authorList>
    </citation>
    <scope>NUCLEOTIDE SEQUENCE [LARGE SCALE GENOMIC DNA]</scope>
    <source>
        <strain evidence="1">128R</strain>
    </source>
</reference>
<dbReference type="Pfam" id="PF08809">
    <property type="entry name" value="DUF1799"/>
    <property type="match status" value="1"/>
</dbReference>
<gene>
    <name evidence="1" type="ORF">FHU10_3239</name>
</gene>
<comment type="caution">
    <text evidence="1">The sequence shown here is derived from an EMBL/GenBank/DDBJ whole genome shotgun (WGS) entry which is preliminary data.</text>
</comment>
<dbReference type="EMBL" id="VISQ01000001">
    <property type="protein sequence ID" value="TVZ70651.1"/>
    <property type="molecule type" value="Genomic_DNA"/>
</dbReference>
<proteinExistence type="predicted"/>
<evidence type="ECO:0000313" key="1">
    <source>
        <dbReference type="EMBL" id="TVZ70651.1"/>
    </source>
</evidence>
<accession>A0A559T7R7</accession>
<protein>
    <submittedName>
        <fullName evidence="1">Uncharacterized protein DUF1799</fullName>
    </submittedName>
</protein>
<sequence length="71" mass="7987">MVIEVWPDIWPAFQVFQAMGTQWRMGTGGVSGLDYNCLPWLMSLNGVDDEASAFNDIRVMESAALRVIHNK</sequence>
<organism evidence="1">
    <name type="scientific">Serratia fonticola</name>
    <dbReference type="NCBI Taxonomy" id="47917"/>
    <lineage>
        <taxon>Bacteria</taxon>
        <taxon>Pseudomonadati</taxon>
        <taxon>Pseudomonadota</taxon>
        <taxon>Gammaproteobacteria</taxon>
        <taxon>Enterobacterales</taxon>
        <taxon>Yersiniaceae</taxon>
        <taxon>Serratia</taxon>
    </lineage>
</organism>
<dbReference type="AlphaFoldDB" id="A0A559T7R7"/>
<name>A0A559T7R7_SERFO</name>
<dbReference type="InterPro" id="IPR014915">
    <property type="entry name" value="Phage_TLS_TfmB"/>
</dbReference>
<reference evidence="1" key="2">
    <citation type="submission" date="2019-08" db="EMBL/GenBank/DDBJ databases">
        <title>Investigation of anaerobic lignin degradation for improved lignocellulosic biofuels.</title>
        <authorList>
            <person name="Deangelis K.PhD."/>
        </authorList>
    </citation>
    <scope>NUCLEOTIDE SEQUENCE [LARGE SCALE GENOMIC DNA]</scope>
    <source>
        <strain evidence="1">128R</strain>
    </source>
</reference>